<dbReference type="AlphaFoldDB" id="S8AQP5"/>
<organism evidence="2 3">
    <name type="scientific">Dactylellina haptotyla (strain CBS 200.50)</name>
    <name type="common">Nematode-trapping fungus</name>
    <name type="synonym">Monacrosporium haptotylum</name>
    <dbReference type="NCBI Taxonomy" id="1284197"/>
    <lineage>
        <taxon>Eukaryota</taxon>
        <taxon>Fungi</taxon>
        <taxon>Dikarya</taxon>
        <taxon>Ascomycota</taxon>
        <taxon>Pezizomycotina</taxon>
        <taxon>Orbiliomycetes</taxon>
        <taxon>Orbiliales</taxon>
        <taxon>Orbiliaceae</taxon>
        <taxon>Dactylellina</taxon>
    </lineage>
</organism>
<feature type="compositionally biased region" description="Low complexity" evidence="1">
    <location>
        <begin position="1"/>
        <end position="19"/>
    </location>
</feature>
<protein>
    <submittedName>
        <fullName evidence="2">Uncharacterized protein</fullName>
    </submittedName>
</protein>
<dbReference type="EMBL" id="AQGS01000018">
    <property type="protein sequence ID" value="EPS45280.1"/>
    <property type="molecule type" value="Genomic_DNA"/>
</dbReference>
<name>S8AQP5_DACHA</name>
<evidence type="ECO:0000256" key="1">
    <source>
        <dbReference type="SAM" id="MobiDB-lite"/>
    </source>
</evidence>
<reference evidence="3" key="2">
    <citation type="submission" date="2013-04" db="EMBL/GenBank/DDBJ databases">
        <title>Genomic mechanisms accounting for the adaptation to parasitism in nematode-trapping fungi.</title>
        <authorList>
            <person name="Ahren D.G."/>
        </authorList>
    </citation>
    <scope>NUCLEOTIDE SEQUENCE [LARGE SCALE GENOMIC DNA]</scope>
    <source>
        <strain evidence="3">CBS 200.50</strain>
    </source>
</reference>
<proteinExistence type="predicted"/>
<accession>S8AQP5</accession>
<sequence length="109" mass="11329">MAPTTNTTTTTTTAAAKSGPGRKKKPTTPTEPTRRSTRTITPRTIFSTGVTKPKAAPKKRKTTVADKVVGVAKKVKGTLTKKPAVKAAGTKKIKGTDGKGVKKTKAKAV</sequence>
<feature type="region of interest" description="Disordered" evidence="1">
    <location>
        <begin position="1"/>
        <end position="61"/>
    </location>
</feature>
<reference evidence="2 3" key="1">
    <citation type="journal article" date="2013" name="PLoS Genet.">
        <title>Genomic mechanisms accounting for the adaptation to parasitism in nematode-trapping fungi.</title>
        <authorList>
            <person name="Meerupati T."/>
            <person name="Andersson K.M."/>
            <person name="Friman E."/>
            <person name="Kumar D."/>
            <person name="Tunlid A."/>
            <person name="Ahren D."/>
        </authorList>
    </citation>
    <scope>NUCLEOTIDE SEQUENCE [LARGE SCALE GENOMIC DNA]</scope>
    <source>
        <strain evidence="2 3">CBS 200.50</strain>
    </source>
</reference>
<gene>
    <name evidence="2" type="ORF">H072_724</name>
</gene>
<dbReference type="Proteomes" id="UP000015100">
    <property type="component" value="Unassembled WGS sequence"/>
</dbReference>
<keyword evidence="3" id="KW-1185">Reference proteome</keyword>
<dbReference type="HOGENOM" id="CLU_2209412_0_0_1"/>
<comment type="caution">
    <text evidence="2">The sequence shown here is derived from an EMBL/GenBank/DDBJ whole genome shotgun (WGS) entry which is preliminary data.</text>
</comment>
<feature type="compositionally biased region" description="Low complexity" evidence="1">
    <location>
        <begin position="38"/>
        <end position="54"/>
    </location>
</feature>
<evidence type="ECO:0000313" key="2">
    <source>
        <dbReference type="EMBL" id="EPS45280.1"/>
    </source>
</evidence>
<evidence type="ECO:0000313" key="3">
    <source>
        <dbReference type="Proteomes" id="UP000015100"/>
    </source>
</evidence>
<feature type="region of interest" description="Disordered" evidence="1">
    <location>
        <begin position="82"/>
        <end position="109"/>
    </location>
</feature>